<dbReference type="Proteomes" id="UP000887576">
    <property type="component" value="Unplaced"/>
</dbReference>
<sequence length="193" mass="21460">MSEPAPSCNSSQAQGSGDSGSKFPNDNSKHTEENNVKFECNICLDTPRDAVVSMCGHLFCWPCLHRWFETKQNSQVCPVCKSALDHTKVVPIYGRGSGNTDPRSKVPPRPRGQRSEEDQGYHWGNEGNHGGVQFSLGIGFFPVSFFASFFNPPFPQTEQENGQPGSRLHGEDQFLSNIFMGIGVLILMWLIFF</sequence>
<proteinExistence type="predicted"/>
<name>A0AC34RQ17_9BILA</name>
<reference evidence="2" key="1">
    <citation type="submission" date="2022-11" db="UniProtKB">
        <authorList>
            <consortium name="WormBaseParasite"/>
        </authorList>
    </citation>
    <scope>IDENTIFICATION</scope>
</reference>
<evidence type="ECO:0000313" key="2">
    <source>
        <dbReference type="WBParaSite" id="JU765_v2.g913.t1"/>
    </source>
</evidence>
<accession>A0AC34RQ17</accession>
<protein>
    <submittedName>
        <fullName evidence="2">RING-type E3 ubiquitin transferase</fullName>
    </submittedName>
</protein>
<evidence type="ECO:0000313" key="1">
    <source>
        <dbReference type="Proteomes" id="UP000887576"/>
    </source>
</evidence>
<organism evidence="1 2">
    <name type="scientific">Panagrolaimus sp. JU765</name>
    <dbReference type="NCBI Taxonomy" id="591449"/>
    <lineage>
        <taxon>Eukaryota</taxon>
        <taxon>Metazoa</taxon>
        <taxon>Ecdysozoa</taxon>
        <taxon>Nematoda</taxon>
        <taxon>Chromadorea</taxon>
        <taxon>Rhabditida</taxon>
        <taxon>Tylenchina</taxon>
        <taxon>Panagrolaimomorpha</taxon>
        <taxon>Panagrolaimoidea</taxon>
        <taxon>Panagrolaimidae</taxon>
        <taxon>Panagrolaimus</taxon>
    </lineage>
</organism>
<dbReference type="WBParaSite" id="JU765_v2.g913.t1">
    <property type="protein sequence ID" value="JU765_v2.g913.t1"/>
    <property type="gene ID" value="JU765_v2.g913"/>
</dbReference>